<dbReference type="InterPro" id="IPR023175">
    <property type="entry name" value="Vta1/CALS_N_sf"/>
</dbReference>
<proteinExistence type="predicted"/>
<keyword evidence="6" id="KW-1185">Reference proteome</keyword>
<dbReference type="Proteomes" id="UP000249390">
    <property type="component" value="Unassembled WGS sequence"/>
</dbReference>
<keyword evidence="4" id="KW-0812">Transmembrane</keyword>
<keyword evidence="4" id="KW-1133">Transmembrane helix</keyword>
<comment type="subcellular location">
    <subcellularLocation>
        <location evidence="1">Endomembrane system</location>
    </subcellularLocation>
</comment>
<feature type="region of interest" description="Disordered" evidence="3">
    <location>
        <begin position="1"/>
        <end position="29"/>
    </location>
</feature>
<dbReference type="GO" id="GO:0012505">
    <property type="term" value="C:endomembrane system"/>
    <property type="evidence" value="ECO:0007669"/>
    <property type="project" value="UniProtKB-SubCell"/>
</dbReference>
<evidence type="ECO:0000256" key="2">
    <source>
        <dbReference type="ARBA" id="ARBA00023136"/>
    </source>
</evidence>
<keyword evidence="2 4" id="KW-0472">Membrane</keyword>
<reference evidence="5 6" key="1">
    <citation type="submission" date="2018-06" db="EMBL/GenBank/DDBJ databases">
        <title>The Genome of Cuscuta australis (Dodder) Provides Insight into the Evolution of Plant Parasitism.</title>
        <authorList>
            <person name="Liu H."/>
        </authorList>
    </citation>
    <scope>NUCLEOTIDE SEQUENCE [LARGE SCALE GENOMIC DNA]</scope>
    <source>
        <strain evidence="6">cv. Yunnan</strain>
        <tissue evidence="5">Vines</tissue>
    </source>
</reference>
<gene>
    <name evidence="5" type="ORF">DM860_018129</name>
</gene>
<organism evidence="5 6">
    <name type="scientific">Cuscuta australis</name>
    <dbReference type="NCBI Taxonomy" id="267555"/>
    <lineage>
        <taxon>Eukaryota</taxon>
        <taxon>Viridiplantae</taxon>
        <taxon>Streptophyta</taxon>
        <taxon>Embryophyta</taxon>
        <taxon>Tracheophyta</taxon>
        <taxon>Spermatophyta</taxon>
        <taxon>Magnoliopsida</taxon>
        <taxon>eudicotyledons</taxon>
        <taxon>Gunneridae</taxon>
        <taxon>Pentapetalae</taxon>
        <taxon>asterids</taxon>
        <taxon>lamiids</taxon>
        <taxon>Solanales</taxon>
        <taxon>Convolvulaceae</taxon>
        <taxon>Cuscuteae</taxon>
        <taxon>Cuscuta</taxon>
        <taxon>Cuscuta subgen. Grammica</taxon>
        <taxon>Cuscuta sect. Cleistogrammica</taxon>
    </lineage>
</organism>
<sequence length="133" mass="15033">MASTSGTKPDWGSGRLSRAPTMVESATGEERVPSSLQFIVPLLRVANEIERENETAAFICRLVALDKANKEDPKSTGRGVRQLKTYLQRRLEGMVYPYCSTICLSFYASSYVSYMCIFYNILSFQMTFSFKLI</sequence>
<accession>A0A328DS60</accession>
<evidence type="ECO:0000256" key="1">
    <source>
        <dbReference type="ARBA" id="ARBA00004308"/>
    </source>
</evidence>
<feature type="transmembrane region" description="Helical" evidence="4">
    <location>
        <begin position="95"/>
        <end position="122"/>
    </location>
</feature>
<comment type="caution">
    <text evidence="5">The sequence shown here is derived from an EMBL/GenBank/DDBJ whole genome shotgun (WGS) entry which is preliminary data.</text>
</comment>
<dbReference type="EMBL" id="NQVE01000099">
    <property type="protein sequence ID" value="RAL48110.1"/>
    <property type="molecule type" value="Genomic_DNA"/>
</dbReference>
<dbReference type="AlphaFoldDB" id="A0A328DS60"/>
<evidence type="ECO:0000256" key="3">
    <source>
        <dbReference type="SAM" id="MobiDB-lite"/>
    </source>
</evidence>
<evidence type="ECO:0000313" key="5">
    <source>
        <dbReference type="EMBL" id="RAL48110.1"/>
    </source>
</evidence>
<dbReference type="Gene3D" id="1.25.40.270">
    <property type="entry name" value="Vacuolar protein sorting-associated protein vta1"/>
    <property type="match status" value="1"/>
</dbReference>
<evidence type="ECO:0000313" key="6">
    <source>
        <dbReference type="Proteomes" id="UP000249390"/>
    </source>
</evidence>
<evidence type="ECO:0000256" key="4">
    <source>
        <dbReference type="SAM" id="Phobius"/>
    </source>
</evidence>
<name>A0A328DS60_9ASTE</name>
<protein>
    <submittedName>
        <fullName evidence="5">Uncharacterized protein</fullName>
    </submittedName>
</protein>